<protein>
    <submittedName>
        <fullName evidence="1">Uncharacterized protein</fullName>
    </submittedName>
</protein>
<sequence>MEILLHIPPKDVSFVCYGNTAKGNCTIYNPFKVNSEKVVEVIHRRECNEWITAMKWGNDRILLVEKKSLTKFKRCVFCVYSTMEKRVNG</sequence>
<dbReference type="AlphaFoldDB" id="A0AAD5KSD1"/>
<gene>
    <name evidence="1" type="ORF">GHT06_013541</name>
</gene>
<accession>A0AAD5KSD1</accession>
<name>A0AAD5KSD1_9CRUS</name>
<dbReference type="EMBL" id="WJBH02000004">
    <property type="protein sequence ID" value="KAI9559536.1"/>
    <property type="molecule type" value="Genomic_DNA"/>
</dbReference>
<evidence type="ECO:0000313" key="2">
    <source>
        <dbReference type="Proteomes" id="UP000820818"/>
    </source>
</evidence>
<proteinExistence type="predicted"/>
<dbReference type="Proteomes" id="UP000820818">
    <property type="component" value="Linkage Group LG4"/>
</dbReference>
<organism evidence="1 2">
    <name type="scientific">Daphnia sinensis</name>
    <dbReference type="NCBI Taxonomy" id="1820382"/>
    <lineage>
        <taxon>Eukaryota</taxon>
        <taxon>Metazoa</taxon>
        <taxon>Ecdysozoa</taxon>
        <taxon>Arthropoda</taxon>
        <taxon>Crustacea</taxon>
        <taxon>Branchiopoda</taxon>
        <taxon>Diplostraca</taxon>
        <taxon>Cladocera</taxon>
        <taxon>Anomopoda</taxon>
        <taxon>Daphniidae</taxon>
        <taxon>Daphnia</taxon>
        <taxon>Daphnia similis group</taxon>
    </lineage>
</organism>
<reference evidence="1 2" key="1">
    <citation type="submission" date="2022-05" db="EMBL/GenBank/DDBJ databases">
        <title>A multi-omics perspective on studying reproductive biology in Daphnia sinensis.</title>
        <authorList>
            <person name="Jia J."/>
        </authorList>
    </citation>
    <scope>NUCLEOTIDE SEQUENCE [LARGE SCALE GENOMIC DNA]</scope>
    <source>
        <strain evidence="1 2">WSL</strain>
    </source>
</reference>
<keyword evidence="2" id="KW-1185">Reference proteome</keyword>
<comment type="caution">
    <text evidence="1">The sequence shown here is derived from an EMBL/GenBank/DDBJ whole genome shotgun (WGS) entry which is preliminary data.</text>
</comment>
<evidence type="ECO:0000313" key="1">
    <source>
        <dbReference type="EMBL" id="KAI9559536.1"/>
    </source>
</evidence>